<accession>A0A409YCK0</accession>
<sequence>MFNIQAYASQVYQERKQAVRHWGKSREKAIQALVKRDHTRSPSLPPSVVHLLRSNDPPNEDEALVIHDALEKAKTQLAARIYSSSPSTPSAEVEQLQGQILQLEAVSSAIRRFPTEILQTIFAFGLFPRPMQSMMHRAPDSPFQWPWTVAHVCRTWRSAALSTPVLWSYLPPSPLSIQRRSFSNHWRRRQDMFEFMINHSQNLGLHIIVKGDPKPNTTHPCPIIHLLVSLAERWETASLDLATDQLDLFSNIRNRLPRLRELTIVVSSLSDNCQSFDLFAVAPQLKVVSYENQTDFRHLVMRFPPSQLVSYSLVGCWSNEQVREMILSNASTLQTLHLGDNAVFESKLNLPPVTLPNLKTLSIGNSQHACNGLDNIIVPALEEFSFSTHHSSVMCNFLELLRRSSKVVNGPHLLKTLRIGRKSGNSIGTYPEQFIDMLELASCLQSLECPLPRRSDILYRLAETDPSHALLPSLQDCTFFLWDHISTESAQALNCLARSRCEIPSEELIGSLALPYPRRLKNLRICKYPESPAAQTHKLDHWLTSCQQLLNLGQSLDTPEDLNPRQRPLHFFLEGPQALIINRLQELVHDAISTPIISKRKASALTSHLLQCEEMKFSVDQIMTPQLQSLEFGSLKRNLRAMKKTYPYLQELGRALDSLLHSWVTTINENMLSLHWFYDRSSVTQRLFYLPLSDSVRYTNSFACLVLRLDDENRDQHQKAIMQPIEGLL</sequence>
<gene>
    <name evidence="1" type="ORF">CVT24_000947</name>
</gene>
<proteinExistence type="predicted"/>
<dbReference type="OrthoDB" id="3365698at2759"/>
<keyword evidence="2" id="KW-1185">Reference proteome</keyword>
<organism evidence="1 2">
    <name type="scientific">Panaeolus cyanescens</name>
    <dbReference type="NCBI Taxonomy" id="181874"/>
    <lineage>
        <taxon>Eukaryota</taxon>
        <taxon>Fungi</taxon>
        <taxon>Dikarya</taxon>
        <taxon>Basidiomycota</taxon>
        <taxon>Agaricomycotina</taxon>
        <taxon>Agaricomycetes</taxon>
        <taxon>Agaricomycetidae</taxon>
        <taxon>Agaricales</taxon>
        <taxon>Agaricineae</taxon>
        <taxon>Galeropsidaceae</taxon>
        <taxon>Panaeolus</taxon>
    </lineage>
</organism>
<protein>
    <submittedName>
        <fullName evidence="1">Uncharacterized protein</fullName>
    </submittedName>
</protein>
<dbReference type="STRING" id="181874.A0A409YCK0"/>
<comment type="caution">
    <text evidence="1">The sequence shown here is derived from an EMBL/GenBank/DDBJ whole genome shotgun (WGS) entry which is preliminary data.</text>
</comment>
<name>A0A409YCK0_9AGAR</name>
<dbReference type="AlphaFoldDB" id="A0A409YCK0"/>
<reference evidence="1 2" key="1">
    <citation type="journal article" date="2018" name="Evol. Lett.">
        <title>Horizontal gene cluster transfer increased hallucinogenic mushroom diversity.</title>
        <authorList>
            <person name="Reynolds H.T."/>
            <person name="Vijayakumar V."/>
            <person name="Gluck-Thaler E."/>
            <person name="Korotkin H.B."/>
            <person name="Matheny P.B."/>
            <person name="Slot J.C."/>
        </authorList>
    </citation>
    <scope>NUCLEOTIDE SEQUENCE [LARGE SCALE GENOMIC DNA]</scope>
    <source>
        <strain evidence="1 2">2629</strain>
    </source>
</reference>
<evidence type="ECO:0000313" key="1">
    <source>
        <dbReference type="EMBL" id="PPR00741.1"/>
    </source>
</evidence>
<evidence type="ECO:0000313" key="2">
    <source>
        <dbReference type="Proteomes" id="UP000284842"/>
    </source>
</evidence>
<dbReference type="Proteomes" id="UP000284842">
    <property type="component" value="Unassembled WGS sequence"/>
</dbReference>
<dbReference type="EMBL" id="NHTK01001295">
    <property type="protein sequence ID" value="PPR00741.1"/>
    <property type="molecule type" value="Genomic_DNA"/>
</dbReference>
<dbReference type="InParanoid" id="A0A409YCK0"/>